<reference evidence="7" key="1">
    <citation type="submission" date="2020-06" db="EMBL/GenBank/DDBJ databases">
        <title>A chromosome-scale genome assembly of Talaromyces rugulosus W13939.</title>
        <authorList>
            <person name="Wang B."/>
            <person name="Guo L."/>
            <person name="Ye K."/>
            <person name="Wang L."/>
        </authorList>
    </citation>
    <scope>NUCLEOTIDE SEQUENCE [LARGE SCALE GENOMIC DNA]</scope>
    <source>
        <strain evidence="7">W13939</strain>
    </source>
</reference>
<dbReference type="Proteomes" id="UP000509510">
    <property type="component" value="Chromosome I"/>
</dbReference>
<dbReference type="RefSeq" id="XP_035340569.1">
    <property type="nucleotide sequence ID" value="XM_035484676.1"/>
</dbReference>
<dbReference type="Gene3D" id="2.60.120.200">
    <property type="match status" value="1"/>
</dbReference>
<dbReference type="InterPro" id="IPR000639">
    <property type="entry name" value="Epox_hydrolase-like"/>
</dbReference>
<dbReference type="Pfam" id="PF00561">
    <property type="entry name" value="Abhydrolase_1"/>
    <property type="match status" value="1"/>
</dbReference>
<feature type="signal peptide" evidence="3">
    <location>
        <begin position="1"/>
        <end position="20"/>
    </location>
</feature>
<evidence type="ECO:0000259" key="5">
    <source>
        <dbReference type="Pfam" id="PF08787"/>
    </source>
</evidence>
<dbReference type="GO" id="GO:0016787">
    <property type="term" value="F:hydrolase activity"/>
    <property type="evidence" value="ECO:0007669"/>
    <property type="project" value="UniProtKB-KW"/>
</dbReference>
<feature type="domain" description="Alginate lyase 2" evidence="5">
    <location>
        <begin position="41"/>
        <end position="244"/>
    </location>
</feature>
<dbReference type="PRINTS" id="PR00412">
    <property type="entry name" value="EPOXHYDRLASE"/>
</dbReference>
<gene>
    <name evidence="6" type="ORF">TRUGW13939_01476</name>
</gene>
<sequence>MHFQTSTLLKLLPLLQLGWASPTLKTRNSSSCAPGYYVPNIGNFDLQLPIGSDGKPQTVSGSDLTGCDGFQDPDWFYWDADTKSIVMKAPPSSSDCVKTTNSKHCRTEFRETNPKSWSASGTNKMTVSLTVVTADDGSHGTVIGQVFSAEYSKPVAELYYSPSGDIYIGVEQSTDGGDSDFTQVGNVPQGTAFTYELSYSDDNLTVSLNGGDAQSFETSQLDNPDSYFKFGDYNQGEDVDSQVDVTSIDVVHNYNYLSPKEEAMTYSQLPLPEGITSRQIDLSSFGHLSFHILEAGSPSNPLILLLHGFPMLAYSWRRIMLPLANAGYYVVAPDQRGYGRTTGWDVRPYTEVDLHTFSTTIFVRDMLAVVSALGFTKVKCVVGIDAGGVTAGGCAVIRPDVFESVMLLTHPFNGSPTLPFGVANREKQVETNDAAAVGQKTGSPSIHEQLAALGRKHYKWYYSTPDANAEMTSPTTPGGLNSFLRGYFYVKSASWAGNSPHPLEGGWTASELVKLPYYYIMPLEATMPESIHKLMANEAEEAVELSKEWLSDEDIEVYASEYSRTTFAGGLNWYRAYTDGKFKRGMDVFAGLKIKIPCAFIAGDKDWGTYQEPGTIEKMRDGTFCEDFRFFKMVKNAGHWIQQEKPKEVIEGILSLVKSLE</sequence>
<dbReference type="Pfam" id="PF08787">
    <property type="entry name" value="Alginate_lyase2"/>
    <property type="match status" value="1"/>
</dbReference>
<dbReference type="EMBL" id="CP055898">
    <property type="protein sequence ID" value="QKX54390.1"/>
    <property type="molecule type" value="Genomic_DNA"/>
</dbReference>
<dbReference type="SUPFAM" id="SSF53474">
    <property type="entry name" value="alpha/beta-Hydrolases"/>
    <property type="match status" value="1"/>
</dbReference>
<dbReference type="InterPro" id="IPR014895">
    <property type="entry name" value="Alginate_lyase_2"/>
</dbReference>
<feature type="chain" id="PRO_5028808964" description="AB hydrolase-1 domain-containing protein" evidence="3">
    <location>
        <begin position="21"/>
        <end position="661"/>
    </location>
</feature>
<protein>
    <recommendedName>
        <fullName evidence="8">AB hydrolase-1 domain-containing protein</fullName>
    </recommendedName>
</protein>
<dbReference type="InterPro" id="IPR029058">
    <property type="entry name" value="AB_hydrolase_fold"/>
</dbReference>
<proteinExistence type="inferred from homology"/>
<keyword evidence="7" id="KW-1185">Reference proteome</keyword>
<keyword evidence="3" id="KW-0732">Signal</keyword>
<dbReference type="GeneID" id="55988987"/>
<dbReference type="KEGG" id="trg:TRUGW13939_01476"/>
<feature type="domain" description="AB hydrolase-1" evidence="4">
    <location>
        <begin position="301"/>
        <end position="646"/>
    </location>
</feature>
<name>A0A7H8QKC9_TALRU</name>
<accession>A0A7H8QKC9</accession>
<dbReference type="Gene3D" id="3.40.50.1820">
    <property type="entry name" value="alpha/beta hydrolase"/>
    <property type="match status" value="1"/>
</dbReference>
<evidence type="ECO:0000256" key="1">
    <source>
        <dbReference type="ARBA" id="ARBA00022801"/>
    </source>
</evidence>
<evidence type="ECO:0008006" key="8">
    <source>
        <dbReference type="Google" id="ProtNLM"/>
    </source>
</evidence>
<evidence type="ECO:0000313" key="6">
    <source>
        <dbReference type="EMBL" id="QKX54390.1"/>
    </source>
</evidence>
<evidence type="ECO:0000256" key="3">
    <source>
        <dbReference type="SAM" id="SignalP"/>
    </source>
</evidence>
<dbReference type="InterPro" id="IPR000073">
    <property type="entry name" value="AB_hydrolase_1"/>
</dbReference>
<dbReference type="AlphaFoldDB" id="A0A7H8QKC9"/>
<evidence type="ECO:0000256" key="2">
    <source>
        <dbReference type="ARBA" id="ARBA00038334"/>
    </source>
</evidence>
<keyword evidence="1" id="KW-0378">Hydrolase</keyword>
<dbReference type="OrthoDB" id="408373at2759"/>
<evidence type="ECO:0000259" key="4">
    <source>
        <dbReference type="Pfam" id="PF00561"/>
    </source>
</evidence>
<dbReference type="PANTHER" id="PTHR43329">
    <property type="entry name" value="EPOXIDE HYDROLASE"/>
    <property type="match status" value="1"/>
</dbReference>
<dbReference type="InterPro" id="IPR013320">
    <property type="entry name" value="ConA-like_dom_sf"/>
</dbReference>
<comment type="similarity">
    <text evidence="2">Belongs to the AB hydrolase superfamily. Epoxide hydrolase family.</text>
</comment>
<dbReference type="SUPFAM" id="SSF49899">
    <property type="entry name" value="Concanavalin A-like lectins/glucanases"/>
    <property type="match status" value="1"/>
</dbReference>
<evidence type="ECO:0000313" key="7">
    <source>
        <dbReference type="Proteomes" id="UP000509510"/>
    </source>
</evidence>
<organism evidence="6 7">
    <name type="scientific">Talaromyces rugulosus</name>
    <name type="common">Penicillium rugulosum</name>
    <dbReference type="NCBI Taxonomy" id="121627"/>
    <lineage>
        <taxon>Eukaryota</taxon>
        <taxon>Fungi</taxon>
        <taxon>Dikarya</taxon>
        <taxon>Ascomycota</taxon>
        <taxon>Pezizomycotina</taxon>
        <taxon>Eurotiomycetes</taxon>
        <taxon>Eurotiomycetidae</taxon>
        <taxon>Eurotiales</taxon>
        <taxon>Trichocomaceae</taxon>
        <taxon>Talaromyces</taxon>
        <taxon>Talaromyces sect. Islandici</taxon>
    </lineage>
</organism>